<dbReference type="InterPro" id="IPR034122">
    <property type="entry name" value="Retropepsin-like_bacterial"/>
</dbReference>
<evidence type="ECO:0000259" key="2">
    <source>
        <dbReference type="PROSITE" id="PS50175"/>
    </source>
</evidence>
<keyword evidence="1" id="KW-0378">Hydrolase</keyword>
<name>A0ABY5T2F4_9SPHN</name>
<proteinExistence type="predicted"/>
<dbReference type="GO" id="GO:0008233">
    <property type="term" value="F:peptidase activity"/>
    <property type="evidence" value="ECO:0007669"/>
    <property type="project" value="UniProtKB-KW"/>
</dbReference>
<dbReference type="CDD" id="cd05483">
    <property type="entry name" value="retropepsin_like_bacteria"/>
    <property type="match status" value="1"/>
</dbReference>
<organism evidence="3 4">
    <name type="scientific">Qipengyuania spongiae</name>
    <dbReference type="NCBI Taxonomy" id="2909673"/>
    <lineage>
        <taxon>Bacteria</taxon>
        <taxon>Pseudomonadati</taxon>
        <taxon>Pseudomonadota</taxon>
        <taxon>Alphaproteobacteria</taxon>
        <taxon>Sphingomonadales</taxon>
        <taxon>Erythrobacteraceae</taxon>
        <taxon>Qipengyuania</taxon>
    </lineage>
</organism>
<dbReference type="PROSITE" id="PS50175">
    <property type="entry name" value="ASP_PROT_RETROV"/>
    <property type="match status" value="1"/>
</dbReference>
<dbReference type="Pfam" id="PF13650">
    <property type="entry name" value="Asp_protease_2"/>
    <property type="match status" value="2"/>
</dbReference>
<feature type="domain" description="Peptidase A2" evidence="2">
    <location>
        <begin position="57"/>
        <end position="135"/>
    </location>
</feature>
<evidence type="ECO:0000256" key="1">
    <source>
        <dbReference type="ARBA" id="ARBA00022801"/>
    </source>
</evidence>
<dbReference type="PROSITE" id="PS00141">
    <property type="entry name" value="ASP_PROTEASE"/>
    <property type="match status" value="1"/>
</dbReference>
<reference evidence="3" key="1">
    <citation type="submission" date="2022-02" db="EMBL/GenBank/DDBJ databases">
        <title>Qipengyuania spongiae sp. nov., isolated from marine sponge.</title>
        <authorList>
            <person name="Li Z."/>
            <person name="Zhang M."/>
        </authorList>
    </citation>
    <scope>NUCLEOTIDE SEQUENCE</scope>
    <source>
        <strain evidence="3">PHS-Z21</strain>
    </source>
</reference>
<dbReference type="InterPro" id="IPR001995">
    <property type="entry name" value="Peptidase_A2_cat"/>
</dbReference>
<keyword evidence="3" id="KW-0645">Protease</keyword>
<evidence type="ECO:0000313" key="4">
    <source>
        <dbReference type="Proteomes" id="UP001065265"/>
    </source>
</evidence>
<evidence type="ECO:0000313" key="3">
    <source>
        <dbReference type="EMBL" id="UVI39456.1"/>
    </source>
</evidence>
<protein>
    <submittedName>
        <fullName evidence="3">Aspartyl protease family protein</fullName>
    </submittedName>
</protein>
<dbReference type="GO" id="GO:0006508">
    <property type="term" value="P:proteolysis"/>
    <property type="evidence" value="ECO:0007669"/>
    <property type="project" value="UniProtKB-KW"/>
</dbReference>
<dbReference type="Gene3D" id="2.40.70.10">
    <property type="entry name" value="Acid Proteases"/>
    <property type="match status" value="2"/>
</dbReference>
<dbReference type="InterPro" id="IPR001969">
    <property type="entry name" value="Aspartic_peptidase_AS"/>
</dbReference>
<dbReference type="Proteomes" id="UP001065265">
    <property type="component" value="Chromosome"/>
</dbReference>
<accession>A0ABY5T2F4</accession>
<keyword evidence="4" id="KW-1185">Reference proteome</keyword>
<gene>
    <name evidence="3" type="ORF">L1F33_00370</name>
</gene>
<dbReference type="InterPro" id="IPR021109">
    <property type="entry name" value="Peptidase_aspartic_dom_sf"/>
</dbReference>
<dbReference type="SUPFAM" id="SSF50630">
    <property type="entry name" value="Acid proteases"/>
    <property type="match status" value="2"/>
</dbReference>
<dbReference type="RefSeq" id="WP_265558825.1">
    <property type="nucleotide sequence ID" value="NZ_CP092471.1"/>
</dbReference>
<sequence>MLLSMIAPLLLAAAQGPQPSSPDDDPPTPAEVEELAFDRDRYERMTVPVTIAGRGPYRFMVDTGSQATVVTPRIVEDLALQPDGQALVVGMGSSALVSTLTLDGLEFANRRLDNLRTPLLLDSHIGADGILGLDSLQDLRVLMDFREDRILVADARDLGGNSGYEIVVRARRKLGQMIITDARIGNIRVNVLIDTGTQRSFGNRALRERLRTSEHGTEIMTDVHGSAIENELRLARRLSIGGITLARLPIGFADSPTFAALGLENQPALVLGIGDLRAFRRVAIDFNQRRILFDLPGR</sequence>
<dbReference type="EMBL" id="CP092471">
    <property type="protein sequence ID" value="UVI39456.1"/>
    <property type="molecule type" value="Genomic_DNA"/>
</dbReference>